<evidence type="ECO:0000256" key="1">
    <source>
        <dbReference type="SAM" id="MobiDB-lite"/>
    </source>
</evidence>
<organism evidence="2 3">
    <name type="scientific">Prorocentrum cordatum</name>
    <dbReference type="NCBI Taxonomy" id="2364126"/>
    <lineage>
        <taxon>Eukaryota</taxon>
        <taxon>Sar</taxon>
        <taxon>Alveolata</taxon>
        <taxon>Dinophyceae</taxon>
        <taxon>Prorocentrales</taxon>
        <taxon>Prorocentraceae</taxon>
        <taxon>Prorocentrum</taxon>
    </lineage>
</organism>
<accession>A0ABN9Y9B4</accession>
<feature type="region of interest" description="Disordered" evidence="1">
    <location>
        <begin position="135"/>
        <end position="215"/>
    </location>
</feature>
<dbReference type="EMBL" id="CAUYUJ010022165">
    <property type="protein sequence ID" value="CAK0909255.1"/>
    <property type="molecule type" value="Genomic_DNA"/>
</dbReference>
<feature type="non-terminal residue" evidence="2">
    <location>
        <position position="215"/>
    </location>
</feature>
<keyword evidence="3" id="KW-1185">Reference proteome</keyword>
<protein>
    <submittedName>
        <fullName evidence="2">Uncharacterized protein</fullName>
    </submittedName>
</protein>
<feature type="compositionally biased region" description="Basic and acidic residues" evidence="1">
    <location>
        <begin position="158"/>
        <end position="185"/>
    </location>
</feature>
<feature type="region of interest" description="Disordered" evidence="1">
    <location>
        <begin position="88"/>
        <end position="109"/>
    </location>
</feature>
<comment type="caution">
    <text evidence="2">The sequence shown here is derived from an EMBL/GenBank/DDBJ whole genome shotgun (WGS) entry which is preliminary data.</text>
</comment>
<sequence length="215" mass="23093">RRPSAEAAASEEPALGDSEAAWSEPEATLGLRTTPIAGTDDPRVRLAASLSDGGESASACRMRKGRPSRLATLIRAATLQRARLMGQSMRQAAAGMGAPDDPRCWRGPPSAAEHFAEVEELMWDTRPDAEAPLVHDWGLEAPPPKVQRDLRPTFLTPADRRRIDEVVAEQRRLRLEGPEGPHDQAEGGSLGGSCHNARGSGEPRRACAGRRASPE</sequence>
<gene>
    <name evidence="2" type="ORF">PCOR1329_LOCUS83710</name>
</gene>
<evidence type="ECO:0000313" key="3">
    <source>
        <dbReference type="Proteomes" id="UP001189429"/>
    </source>
</evidence>
<feature type="compositionally biased region" description="Low complexity" evidence="1">
    <location>
        <begin position="1"/>
        <end position="13"/>
    </location>
</feature>
<reference evidence="2" key="1">
    <citation type="submission" date="2023-10" db="EMBL/GenBank/DDBJ databases">
        <authorList>
            <person name="Chen Y."/>
            <person name="Shah S."/>
            <person name="Dougan E. K."/>
            <person name="Thang M."/>
            <person name="Chan C."/>
        </authorList>
    </citation>
    <scope>NUCLEOTIDE SEQUENCE [LARGE SCALE GENOMIC DNA]</scope>
</reference>
<feature type="non-terminal residue" evidence="2">
    <location>
        <position position="1"/>
    </location>
</feature>
<feature type="region of interest" description="Disordered" evidence="1">
    <location>
        <begin position="1"/>
        <end position="42"/>
    </location>
</feature>
<name>A0ABN9Y9B4_9DINO</name>
<proteinExistence type="predicted"/>
<dbReference type="Proteomes" id="UP001189429">
    <property type="component" value="Unassembled WGS sequence"/>
</dbReference>
<evidence type="ECO:0000313" key="2">
    <source>
        <dbReference type="EMBL" id="CAK0909255.1"/>
    </source>
</evidence>